<dbReference type="InterPro" id="IPR035979">
    <property type="entry name" value="RBD_domain_sf"/>
</dbReference>
<evidence type="ECO:0000256" key="3">
    <source>
        <dbReference type="ARBA" id="ARBA00007575"/>
    </source>
</evidence>
<evidence type="ECO:0000256" key="14">
    <source>
        <dbReference type="SAM" id="MobiDB-lite"/>
    </source>
</evidence>
<evidence type="ECO:0000256" key="13">
    <source>
        <dbReference type="PROSITE-ProRule" id="PRU00176"/>
    </source>
</evidence>
<evidence type="ECO:0000256" key="8">
    <source>
        <dbReference type="ARBA" id="ARBA00022833"/>
    </source>
</evidence>
<evidence type="ECO:0000256" key="1">
    <source>
        <dbReference type="ARBA" id="ARBA00001947"/>
    </source>
</evidence>
<evidence type="ECO:0000256" key="11">
    <source>
        <dbReference type="ARBA" id="ARBA00023049"/>
    </source>
</evidence>
<feature type="region of interest" description="Disordered" evidence="14">
    <location>
        <begin position="995"/>
        <end position="1056"/>
    </location>
</feature>
<dbReference type="GO" id="GO:0016485">
    <property type="term" value="P:protein processing"/>
    <property type="evidence" value="ECO:0007669"/>
    <property type="project" value="TreeGrafter"/>
</dbReference>
<evidence type="ECO:0000256" key="7">
    <source>
        <dbReference type="ARBA" id="ARBA00022801"/>
    </source>
</evidence>
<comment type="cofactor">
    <cofactor evidence="1">
        <name>Zn(2+)</name>
        <dbReference type="ChEBI" id="CHEBI:29105"/>
    </cofactor>
</comment>
<evidence type="ECO:0000313" key="16">
    <source>
        <dbReference type="EMBL" id="JAP79789.1"/>
    </source>
</evidence>
<evidence type="ECO:0000256" key="5">
    <source>
        <dbReference type="ARBA" id="ARBA00022670"/>
    </source>
</evidence>
<keyword evidence="7" id="KW-0378">Hydrolase</keyword>
<evidence type="ECO:0000256" key="12">
    <source>
        <dbReference type="ARBA" id="ARBA00023128"/>
    </source>
</evidence>
<accession>A0A131YKG1</accession>
<dbReference type="InterPro" id="IPR055130">
    <property type="entry name" value="PreP_C"/>
</dbReference>
<dbReference type="SUPFAM" id="SSF63411">
    <property type="entry name" value="LuxS/MPP-like metallohydrolase"/>
    <property type="match status" value="4"/>
</dbReference>
<keyword evidence="8" id="KW-0862">Zinc</keyword>
<dbReference type="Gene3D" id="3.30.70.330">
    <property type="match status" value="3"/>
</dbReference>
<dbReference type="Gene3D" id="3.30.830.10">
    <property type="entry name" value="Metalloenzyme, LuxS/M16 peptidase-like"/>
    <property type="match status" value="4"/>
</dbReference>
<feature type="region of interest" description="Disordered" evidence="14">
    <location>
        <begin position="1264"/>
        <end position="1286"/>
    </location>
</feature>
<keyword evidence="12" id="KW-0496">Mitochondrion</keyword>
<dbReference type="Pfam" id="PF00076">
    <property type="entry name" value="RRM_1"/>
    <property type="match status" value="1"/>
</dbReference>
<dbReference type="PROSITE" id="PS50102">
    <property type="entry name" value="RRM"/>
    <property type="match status" value="2"/>
</dbReference>
<keyword evidence="5" id="KW-0645">Protease</keyword>
<dbReference type="GO" id="GO:0004222">
    <property type="term" value="F:metalloendopeptidase activity"/>
    <property type="evidence" value="ECO:0007669"/>
    <property type="project" value="TreeGrafter"/>
</dbReference>
<dbReference type="SMART" id="SM00360">
    <property type="entry name" value="RRM"/>
    <property type="match status" value="2"/>
</dbReference>
<dbReference type="EMBL" id="GEDV01008768">
    <property type="protein sequence ID" value="JAP79789.1"/>
    <property type="molecule type" value="Transcribed_RNA"/>
</dbReference>
<organism evidence="16">
    <name type="scientific">Rhipicephalus appendiculatus</name>
    <name type="common">Brown ear tick</name>
    <dbReference type="NCBI Taxonomy" id="34631"/>
    <lineage>
        <taxon>Eukaryota</taxon>
        <taxon>Metazoa</taxon>
        <taxon>Ecdysozoa</taxon>
        <taxon>Arthropoda</taxon>
        <taxon>Chelicerata</taxon>
        <taxon>Arachnida</taxon>
        <taxon>Acari</taxon>
        <taxon>Parasitiformes</taxon>
        <taxon>Ixodida</taxon>
        <taxon>Ixodoidea</taxon>
        <taxon>Ixodidae</taxon>
        <taxon>Rhipicephalinae</taxon>
        <taxon>Rhipicephalus</taxon>
        <taxon>Rhipicephalus</taxon>
    </lineage>
</organism>
<dbReference type="InterPro" id="IPR007863">
    <property type="entry name" value="Peptidase_M16_C"/>
</dbReference>
<keyword evidence="10" id="KW-0809">Transit peptide</keyword>
<dbReference type="PANTHER" id="PTHR43016">
    <property type="entry name" value="PRESEQUENCE PROTEASE"/>
    <property type="match status" value="1"/>
</dbReference>
<evidence type="ECO:0000256" key="2">
    <source>
        <dbReference type="ARBA" id="ARBA00004173"/>
    </source>
</evidence>
<dbReference type="FunFam" id="3.30.830.10:FF:000009">
    <property type="entry name" value="Presequence protease, mitochondrial"/>
    <property type="match status" value="1"/>
</dbReference>
<dbReference type="GO" id="GO:0005759">
    <property type="term" value="C:mitochondrial matrix"/>
    <property type="evidence" value="ECO:0007669"/>
    <property type="project" value="TreeGrafter"/>
</dbReference>
<evidence type="ECO:0000256" key="6">
    <source>
        <dbReference type="ARBA" id="ARBA00022723"/>
    </source>
</evidence>
<evidence type="ECO:0000256" key="10">
    <source>
        <dbReference type="ARBA" id="ARBA00022946"/>
    </source>
</evidence>
<evidence type="ECO:0000259" key="15">
    <source>
        <dbReference type="PROSITE" id="PS50102"/>
    </source>
</evidence>
<dbReference type="Pfam" id="PF05193">
    <property type="entry name" value="Peptidase_M16_C"/>
    <property type="match status" value="1"/>
</dbReference>
<dbReference type="InterPro" id="IPR011249">
    <property type="entry name" value="Metalloenz_LuxS/M16"/>
</dbReference>
<name>A0A131YKG1_RHIAP</name>
<evidence type="ECO:0000256" key="9">
    <source>
        <dbReference type="ARBA" id="ARBA00022884"/>
    </source>
</evidence>
<dbReference type="SMART" id="SM01264">
    <property type="entry name" value="M16C_associated"/>
    <property type="match status" value="1"/>
</dbReference>
<dbReference type="Pfam" id="PF08367">
    <property type="entry name" value="M16C_assoc"/>
    <property type="match status" value="1"/>
</dbReference>
<feature type="domain" description="RRM" evidence="15">
    <location>
        <begin position="1167"/>
        <end position="1242"/>
    </location>
</feature>
<reference evidence="16" key="1">
    <citation type="journal article" date="2016" name="Ticks Tick Borne Dis.">
        <title>De novo assembly and annotation of the salivary gland transcriptome of Rhipicephalus appendiculatus male and female ticks during blood feeding.</title>
        <authorList>
            <person name="de Castro M.H."/>
            <person name="de Klerk D."/>
            <person name="Pienaar R."/>
            <person name="Latif A.A."/>
            <person name="Rees D.J."/>
            <person name="Mans B.J."/>
        </authorList>
    </citation>
    <scope>NUCLEOTIDE SEQUENCE</scope>
    <source>
        <tissue evidence="16">Salivary glands</tissue>
    </source>
</reference>
<dbReference type="SUPFAM" id="SSF54928">
    <property type="entry name" value="RNA-binding domain, RBD"/>
    <property type="match status" value="3"/>
</dbReference>
<keyword evidence="11" id="KW-0482">Metalloprotease</keyword>
<dbReference type="InterPro" id="IPR012677">
    <property type="entry name" value="Nucleotide-bd_a/b_plait_sf"/>
</dbReference>
<dbReference type="GO" id="GO:0046872">
    <property type="term" value="F:metal ion binding"/>
    <property type="evidence" value="ECO:0007669"/>
    <property type="project" value="UniProtKB-KW"/>
</dbReference>
<proteinExistence type="inferred from homology"/>
<comment type="similarity">
    <text evidence="3">Belongs to the peptidase M16 family. PreP subfamily.</text>
</comment>
<protein>
    <recommendedName>
        <fullName evidence="4">Presequence protease, mitochondrial</fullName>
    </recommendedName>
</protein>
<feature type="compositionally biased region" description="Basic and acidic residues" evidence="14">
    <location>
        <begin position="995"/>
        <end position="1019"/>
    </location>
</feature>
<keyword evidence="6" id="KW-0479">Metal-binding</keyword>
<feature type="compositionally biased region" description="Acidic residues" evidence="14">
    <location>
        <begin position="1045"/>
        <end position="1056"/>
    </location>
</feature>
<dbReference type="InterPro" id="IPR000504">
    <property type="entry name" value="RRM_dom"/>
</dbReference>
<feature type="region of interest" description="Disordered" evidence="14">
    <location>
        <begin position="1383"/>
        <end position="1402"/>
    </location>
</feature>
<dbReference type="CDD" id="cd00590">
    <property type="entry name" value="RRM_SF"/>
    <property type="match status" value="1"/>
</dbReference>
<feature type="compositionally biased region" description="Low complexity" evidence="14">
    <location>
        <begin position="1034"/>
        <end position="1044"/>
    </location>
</feature>
<dbReference type="InterPro" id="IPR013578">
    <property type="entry name" value="Peptidase_M16C_assoc"/>
</dbReference>
<dbReference type="GO" id="GO:0003723">
    <property type="term" value="F:RNA binding"/>
    <property type="evidence" value="ECO:0007669"/>
    <property type="project" value="UniProtKB-UniRule"/>
</dbReference>
<sequence length="1402" mass="155830">MFRRLCPSFQRLQSRTNVHRWNHTAAVKQALQYKKGDTIGGYTVRQVEEIKELHLAAVRLLHERTGADFLHIAREDRNNHFSVAFSTLPTNSTGMPHILEHLTLCGSQKYPCRDPFMKMHNRSLATFMNAMTGCDVTFYPFSTQNIKDYENLMRIYLDAVFFPQLAKLDFMQEGWRLEHTDPKDKSSPIVIKGVVYNEMKGVFSNSSNDFNQAIVNKLCPSGVYGNVSGGHPLSIPDLTWEQLKEFHHKHYHPSNARFLTYGDFPLEKTLSLIDELALSKFEKINGSSVVPPEPRWEEPRMETMTCVPDPLAANPEKQSTVAVTYAMNDATDTRESFAMSILSHLLVNGPNSPFYKNLLQAGIGADYTPSLGYDANLKEAFFSVGLHGVSKADISKVTDIIHQTFDEVISTGFPQERIDAALHSVELNLKHQTSNFGLLLNYATVGLWNHGGDPIRSLKVNEHISWLREQLASNPRFFQEKVQQYFKDNKHCLTLVMNPDDHHEEKIRALEQRNIDRKLGELDSASRASIYDQGLKLLEHQSKKEDESCLPRLLLKDVAPTIEMTKLNHVNMGGVKVQTTEQATNGVTYFRAVLNASHLPPELKRMLPLLCEVLTKMGTQDKDYRQFSQEVELKTGGLHTSVHISPHPTEHGRFEQGVLLSSHCLEKNTEAMFSLWKELILRLKLEDDERLMQLVQMCAAGLAQTLADSGHHYAMAQAESYLNACAQLQEEFTGISHITQMKTLAEAANLKYLLPQLKALADALLKKDSMRCSLNASSSGLSAAENCLDGLLSSIPGACTTNCPDYVAEPDFFARDRKIHLVFPFGVNFCAKSFNAVPYSHPDYSSLQIASQLLSFKYLLREVREKGGAYGVGAVVRPGGCLSFYSYRDPNMEKTLDVFCDSVAWLTKGTFTEEDLEESKLSCFAKVDKPITPGDRGAAAFLHGVTDEMRQEHRQRIFACSKDEIISAVKRCAGESGCTSSVAVIGPENKFTETGKHWLVHRDGSKKPGEDLQDGKEAEQLTEGSATRSRRGASDSGNDSSSSDSDSDSSDSESDGDAERFLLKVNGLPRDITPALVAKHLKKAGIKVSRGAEGVLLLTRNDQPSGRAFVQVTSKEDQERALNYAWGSAQLSGQAIKVARAQADDVRRYVMTKAPSPSAFKDIVSSRVVHVRNLAVDVTEEKLKEFLSHCSVTRIDRERFNSNRAQRSAFVRFATSEDAQRALAMTGKRLNGMKVELRLVSEDYADKLLEGDLPSLASYADKASSRMRARRTSTASRKQPVKKSGQHWIPVQEAKEQDLEKVLPSSEGQYRVVAEGLPFSVTQIGNFLWPSKPTAVVRILHANGGRSAKTVLSFASLADAQEAAKKNGHLVFGRRVRITVATSDVPSGHDDGVAAKTAASSS</sequence>
<dbReference type="FunFam" id="3.30.830.10:FF:000011">
    <property type="entry name" value="Presequence protease, mitochondrial"/>
    <property type="match status" value="1"/>
</dbReference>
<evidence type="ECO:0000256" key="4">
    <source>
        <dbReference type="ARBA" id="ARBA00020167"/>
    </source>
</evidence>
<dbReference type="FunFam" id="3.30.830.10:FF:000013">
    <property type="entry name" value="Mitochondrial presequence protease"/>
    <property type="match status" value="1"/>
</dbReference>
<dbReference type="PANTHER" id="PTHR43016:SF13">
    <property type="entry name" value="PRESEQUENCE PROTEASE, MITOCHONDRIAL"/>
    <property type="match status" value="1"/>
</dbReference>
<keyword evidence="9 13" id="KW-0694">RNA-binding</keyword>
<dbReference type="Pfam" id="PF22516">
    <property type="entry name" value="PreP_C"/>
    <property type="match status" value="1"/>
</dbReference>
<comment type="subcellular location">
    <subcellularLocation>
        <location evidence="2">Mitochondrion</location>
    </subcellularLocation>
</comment>
<feature type="domain" description="RRM" evidence="15">
    <location>
        <begin position="1061"/>
        <end position="1143"/>
    </location>
</feature>